<reference evidence="9 10" key="1">
    <citation type="submission" date="2017-05" db="EMBL/GenBank/DDBJ databases">
        <title>Full genome sequence of Pseudorhodoplanes sinuspersici.</title>
        <authorList>
            <person name="Dastgheib S.M.M."/>
            <person name="Shavandi M."/>
            <person name="Tirandaz H."/>
        </authorList>
    </citation>
    <scope>NUCLEOTIDE SEQUENCE [LARGE SCALE GENOMIC DNA]</scope>
    <source>
        <strain evidence="9 10">RIPI110</strain>
    </source>
</reference>
<dbReference type="STRING" id="1235591.CAK95_20625"/>
<evidence type="ECO:0000313" key="9">
    <source>
        <dbReference type="EMBL" id="ARQ01230.1"/>
    </source>
</evidence>
<dbReference type="InterPro" id="IPR005467">
    <property type="entry name" value="His_kinase_dom"/>
</dbReference>
<dbReference type="InterPro" id="IPR003661">
    <property type="entry name" value="HisK_dim/P_dom"/>
</dbReference>
<dbReference type="GO" id="GO:0000155">
    <property type="term" value="F:phosphorelay sensor kinase activity"/>
    <property type="evidence" value="ECO:0007669"/>
    <property type="project" value="InterPro"/>
</dbReference>
<evidence type="ECO:0000256" key="6">
    <source>
        <dbReference type="ARBA" id="ARBA00022777"/>
    </source>
</evidence>
<dbReference type="Gene3D" id="3.30.565.10">
    <property type="entry name" value="Histidine kinase-like ATPase, C-terminal domain"/>
    <property type="match status" value="1"/>
</dbReference>
<dbReference type="InterPro" id="IPR000014">
    <property type="entry name" value="PAS"/>
</dbReference>
<dbReference type="SUPFAM" id="SSF47384">
    <property type="entry name" value="Homodimeric domain of signal transducing histidine kinase"/>
    <property type="match status" value="1"/>
</dbReference>
<dbReference type="OrthoDB" id="7967436at2"/>
<name>A0A1W6ZV78_9HYPH</name>
<dbReference type="Pfam" id="PF00989">
    <property type="entry name" value="PAS"/>
    <property type="match status" value="1"/>
</dbReference>
<evidence type="ECO:0000256" key="2">
    <source>
        <dbReference type="ARBA" id="ARBA00012438"/>
    </source>
</evidence>
<evidence type="ECO:0000256" key="7">
    <source>
        <dbReference type="ARBA" id="ARBA00022840"/>
    </source>
</evidence>
<dbReference type="SMART" id="SM00448">
    <property type="entry name" value="REC"/>
    <property type="match status" value="1"/>
</dbReference>
<dbReference type="RefSeq" id="WP_086089623.1">
    <property type="nucleotide sequence ID" value="NZ_CP021112.1"/>
</dbReference>
<dbReference type="Proteomes" id="UP000194137">
    <property type="component" value="Chromosome"/>
</dbReference>
<dbReference type="EC" id="2.7.13.3" evidence="2"/>
<dbReference type="SMART" id="SM00388">
    <property type="entry name" value="HisKA"/>
    <property type="match status" value="1"/>
</dbReference>
<evidence type="ECO:0000256" key="4">
    <source>
        <dbReference type="ARBA" id="ARBA00022679"/>
    </source>
</evidence>
<dbReference type="CDD" id="cd00082">
    <property type="entry name" value="HisKA"/>
    <property type="match status" value="1"/>
</dbReference>
<dbReference type="SUPFAM" id="SSF55785">
    <property type="entry name" value="PYP-like sensor domain (PAS domain)"/>
    <property type="match status" value="2"/>
</dbReference>
<dbReference type="InterPro" id="IPR000700">
    <property type="entry name" value="PAS-assoc_C"/>
</dbReference>
<keyword evidence="4" id="KW-0808">Transferase</keyword>
<evidence type="ECO:0000313" key="10">
    <source>
        <dbReference type="Proteomes" id="UP000194137"/>
    </source>
</evidence>
<dbReference type="Pfam" id="PF00072">
    <property type="entry name" value="Response_reg"/>
    <property type="match status" value="1"/>
</dbReference>
<dbReference type="CDD" id="cd00130">
    <property type="entry name" value="PAS"/>
    <property type="match status" value="2"/>
</dbReference>
<dbReference type="Gene3D" id="3.30.450.20">
    <property type="entry name" value="PAS domain"/>
    <property type="match status" value="2"/>
</dbReference>
<dbReference type="Gene3D" id="3.40.50.2300">
    <property type="match status" value="1"/>
</dbReference>
<dbReference type="SMART" id="SM00086">
    <property type="entry name" value="PAC"/>
    <property type="match status" value="2"/>
</dbReference>
<dbReference type="GO" id="GO:0006355">
    <property type="term" value="P:regulation of DNA-templated transcription"/>
    <property type="evidence" value="ECO:0007669"/>
    <property type="project" value="InterPro"/>
</dbReference>
<dbReference type="InterPro" id="IPR036097">
    <property type="entry name" value="HisK_dim/P_sf"/>
</dbReference>
<dbReference type="InterPro" id="IPR003594">
    <property type="entry name" value="HATPase_dom"/>
</dbReference>
<dbReference type="InterPro" id="IPR011006">
    <property type="entry name" value="CheY-like_superfamily"/>
</dbReference>
<evidence type="ECO:0000256" key="8">
    <source>
        <dbReference type="ARBA" id="ARBA00023012"/>
    </source>
</evidence>
<dbReference type="PROSITE" id="PS50110">
    <property type="entry name" value="RESPONSE_REGULATORY"/>
    <property type="match status" value="1"/>
</dbReference>
<dbReference type="PANTHER" id="PTHR43065:SF49">
    <property type="entry name" value="HISTIDINE KINASE"/>
    <property type="match status" value="1"/>
</dbReference>
<evidence type="ECO:0000256" key="3">
    <source>
        <dbReference type="ARBA" id="ARBA00022553"/>
    </source>
</evidence>
<keyword evidence="5" id="KW-0547">Nucleotide-binding</keyword>
<keyword evidence="8" id="KW-0902">Two-component regulatory system</keyword>
<dbReference type="InterPro" id="IPR001610">
    <property type="entry name" value="PAC"/>
</dbReference>
<dbReference type="SMART" id="SM00387">
    <property type="entry name" value="HATPase_c"/>
    <property type="match status" value="1"/>
</dbReference>
<dbReference type="PROSITE" id="PS50112">
    <property type="entry name" value="PAS"/>
    <property type="match status" value="2"/>
</dbReference>
<dbReference type="KEGG" id="psin:CAK95_20625"/>
<dbReference type="InterPro" id="IPR013655">
    <property type="entry name" value="PAS_fold_3"/>
</dbReference>
<dbReference type="SUPFAM" id="SSF52172">
    <property type="entry name" value="CheY-like"/>
    <property type="match status" value="1"/>
</dbReference>
<dbReference type="SMART" id="SM00091">
    <property type="entry name" value="PAS"/>
    <property type="match status" value="2"/>
</dbReference>
<keyword evidence="6" id="KW-0418">Kinase</keyword>
<dbReference type="GO" id="GO:0005524">
    <property type="term" value="F:ATP binding"/>
    <property type="evidence" value="ECO:0007669"/>
    <property type="project" value="UniProtKB-KW"/>
</dbReference>
<accession>A0A1W6ZV78</accession>
<dbReference type="PANTHER" id="PTHR43065">
    <property type="entry name" value="SENSOR HISTIDINE KINASE"/>
    <property type="match status" value="1"/>
</dbReference>
<dbReference type="InterPro" id="IPR004358">
    <property type="entry name" value="Sig_transdc_His_kin-like_C"/>
</dbReference>
<organism evidence="9 10">
    <name type="scientific">Pseudorhodoplanes sinuspersici</name>
    <dbReference type="NCBI Taxonomy" id="1235591"/>
    <lineage>
        <taxon>Bacteria</taxon>
        <taxon>Pseudomonadati</taxon>
        <taxon>Pseudomonadota</taxon>
        <taxon>Alphaproteobacteria</taxon>
        <taxon>Hyphomicrobiales</taxon>
        <taxon>Pseudorhodoplanes</taxon>
    </lineage>
</organism>
<evidence type="ECO:0000256" key="5">
    <source>
        <dbReference type="ARBA" id="ARBA00022741"/>
    </source>
</evidence>
<dbReference type="InterPro" id="IPR036890">
    <property type="entry name" value="HATPase_C_sf"/>
</dbReference>
<dbReference type="Gene3D" id="1.10.287.130">
    <property type="match status" value="1"/>
</dbReference>
<dbReference type="Pfam" id="PF00512">
    <property type="entry name" value="HisKA"/>
    <property type="match status" value="1"/>
</dbReference>
<proteinExistence type="predicted"/>
<dbReference type="EMBL" id="CP021112">
    <property type="protein sequence ID" value="ARQ01230.1"/>
    <property type="molecule type" value="Genomic_DNA"/>
</dbReference>
<dbReference type="PROSITE" id="PS50109">
    <property type="entry name" value="HIS_KIN"/>
    <property type="match status" value="1"/>
</dbReference>
<evidence type="ECO:0000256" key="1">
    <source>
        <dbReference type="ARBA" id="ARBA00000085"/>
    </source>
</evidence>
<dbReference type="NCBIfam" id="TIGR00229">
    <property type="entry name" value="sensory_box"/>
    <property type="match status" value="2"/>
</dbReference>
<dbReference type="InterPro" id="IPR035965">
    <property type="entry name" value="PAS-like_dom_sf"/>
</dbReference>
<gene>
    <name evidence="9" type="ORF">CAK95_20625</name>
</gene>
<dbReference type="InterPro" id="IPR013767">
    <property type="entry name" value="PAS_fold"/>
</dbReference>
<dbReference type="InterPro" id="IPR001789">
    <property type="entry name" value="Sig_transdc_resp-reg_receiver"/>
</dbReference>
<dbReference type="Pfam" id="PF08447">
    <property type="entry name" value="PAS_3"/>
    <property type="match status" value="1"/>
</dbReference>
<keyword evidence="7" id="KW-0067">ATP-binding</keyword>
<keyword evidence="3" id="KW-0597">Phosphoprotein</keyword>
<comment type="catalytic activity">
    <reaction evidence="1">
        <text>ATP + protein L-histidine = ADP + protein N-phospho-L-histidine.</text>
        <dbReference type="EC" id="2.7.13.3"/>
    </reaction>
</comment>
<protein>
    <recommendedName>
        <fullName evidence="2">histidine kinase</fullName>
        <ecNumber evidence="2">2.7.13.3</ecNumber>
    </recommendedName>
</protein>
<dbReference type="PRINTS" id="PR00344">
    <property type="entry name" value="BCTRLSENSOR"/>
</dbReference>
<dbReference type="SUPFAM" id="SSF55874">
    <property type="entry name" value="ATPase domain of HSP90 chaperone/DNA topoisomerase II/histidine kinase"/>
    <property type="match status" value="1"/>
</dbReference>
<dbReference type="PROSITE" id="PS50113">
    <property type="entry name" value="PAC"/>
    <property type="match status" value="1"/>
</dbReference>
<dbReference type="Pfam" id="PF02518">
    <property type="entry name" value="HATPase_c"/>
    <property type="match status" value="1"/>
</dbReference>
<dbReference type="CDD" id="cd18161">
    <property type="entry name" value="REC_hyHK_blue-like"/>
    <property type="match status" value="1"/>
</dbReference>
<keyword evidence="10" id="KW-1185">Reference proteome</keyword>
<dbReference type="AlphaFoldDB" id="A0A1W6ZV78"/>
<sequence length="705" mass="78136">MQGQAVPGNQSVSATFWSRNRGHRLLVAIFLILLTFCILDLAYLHHDWLSRVVAGISITLLSIAAYGVWVERKHYAARQFELQHEADQNRRIFETCLDLILVSDRKGVFTRVSPSSLRILGYRPEEMIGRNALEFLNPDDVEGTRNEIRLARRGRTRRNFESRFRHKDGHFVSMNWTGVWSDPDAEYFSIGRDMTARKALERRERESKETLAAVINASPVGILCLAPDRTVLVWSRAAEQIFGYTADEVVGRPYALVPEGHEAEFNTLIARSMGGETLRDIRVRRQRKDGSLVDISFEAAPMYDDMGGVTSVAFALTDITDRNKLEQRLRQSEKMDVIGQLTGGVAHDFNNMLTVITGTIDLLAEGVADRPELAVIAKLISEAADRGAELTRHLLAFARKQPLRPRLTNVTHVAQEAANLLRQTLGEQINIDWKLSDRAWSAMVDPGQLVTAIVNLAVNARDVMPDGGKLTIETKNVFLDEAYADEHSEVVSGAYVMIAVSDTGPGIPMAIRDKVFEPFFTTKDVGKGTGLGLSMVYGFVKQSGGHIKLYSEEGYGTTFKIYLPRAGCSLIDAADMSAMPLVGGNETILVVEDDPIVRVSVTTQLKSMGYQVMTAENGLDALAVINEGAAFDLLFTDVVMPGSMNGRALVEEVRKKRPSIKVLFTSGYTQDAIVHHGRLDPDVLLLAKPYRKTDLAQMIRKAIAA</sequence>